<feature type="region of interest" description="Disordered" evidence="1">
    <location>
        <begin position="333"/>
        <end position="358"/>
    </location>
</feature>
<dbReference type="Proteomes" id="UP000682877">
    <property type="component" value="Chromosome 2"/>
</dbReference>
<proteinExistence type="predicted"/>
<gene>
    <name evidence="2" type="ORF">AARE701A_LOCUS4065</name>
</gene>
<sequence>MRVDFSEPECRNCYHCRNSAILNPQESITSVPVSSGPVQALGHASAAIGSTSTSSPVQSSSPFSFGSPTAAITSVSSGPAFQAPVQATYGSASGASATSTSSTSSPLHSFSPFGFAPTVTSVSSEPTQALGPTTSGFGVSATPTQAPFQATFGSGASTTSKPISFLPFGYVPPPPPSGSSLFGPTQYMPWSINSYSTERGVEWAWVRPDIAVLPASSSSTSTVVFGTTPVSVSSLYGPSQDFPKNTSVCASSTPAPTRCECSFARPSFGSSPASSSSNIFGPNPSTTASVFGTSATSVSSLFGPAQHPLSYYSVGGSAFAGVKTSSPQPFGFNGATTLLPSSHDDDGQNISASNPYLDKSPDELRWENYKKGVKGGSFPAAPTSPIGSRPNAVFSPSTVSPSIFTSPSVPDHHQRTNFGKTQGNFTRPAFGFFPASAGGATTFSPSGFGQPNAPFTGFGSQFPSSFSSFSTTFPAVSSSVQRPHETAAVSSPAFGCTVCGATSSSSASGHFTFNGATTPPSAATTPPGLFIPTTSSGSMMFVTTPAAQGTTPALQAYPVQGFILLPFAAMSLQ</sequence>
<organism evidence="2 3">
    <name type="scientific">Arabidopsis arenosa</name>
    <name type="common">Sand rock-cress</name>
    <name type="synonym">Cardaminopsis arenosa</name>
    <dbReference type="NCBI Taxonomy" id="38785"/>
    <lineage>
        <taxon>Eukaryota</taxon>
        <taxon>Viridiplantae</taxon>
        <taxon>Streptophyta</taxon>
        <taxon>Embryophyta</taxon>
        <taxon>Tracheophyta</taxon>
        <taxon>Spermatophyta</taxon>
        <taxon>Magnoliopsida</taxon>
        <taxon>eudicotyledons</taxon>
        <taxon>Gunneridae</taxon>
        <taxon>Pentapetalae</taxon>
        <taxon>rosids</taxon>
        <taxon>malvids</taxon>
        <taxon>Brassicales</taxon>
        <taxon>Brassicaceae</taxon>
        <taxon>Camelineae</taxon>
        <taxon>Arabidopsis</taxon>
    </lineage>
</organism>
<feature type="region of interest" description="Disordered" evidence="1">
    <location>
        <begin position="121"/>
        <end position="142"/>
    </location>
</feature>
<reference evidence="2" key="1">
    <citation type="submission" date="2021-01" db="EMBL/GenBank/DDBJ databases">
        <authorList>
            <person name="Bezrukov I."/>
        </authorList>
    </citation>
    <scope>NUCLEOTIDE SEQUENCE</scope>
</reference>
<evidence type="ECO:0000313" key="3">
    <source>
        <dbReference type="Proteomes" id="UP000682877"/>
    </source>
</evidence>
<evidence type="ECO:0000313" key="2">
    <source>
        <dbReference type="EMBL" id="CAE5962298.1"/>
    </source>
</evidence>
<dbReference type="AlphaFoldDB" id="A0A8S1ZSR0"/>
<keyword evidence="3" id="KW-1185">Reference proteome</keyword>
<name>A0A8S1ZSR0_ARAAE</name>
<accession>A0A8S1ZSR0</accession>
<dbReference type="Gene3D" id="1.10.10.2360">
    <property type="match status" value="1"/>
</dbReference>
<evidence type="ECO:0000256" key="1">
    <source>
        <dbReference type="SAM" id="MobiDB-lite"/>
    </source>
</evidence>
<protein>
    <submittedName>
        <fullName evidence="2">Uncharacterized protein</fullName>
    </submittedName>
</protein>
<dbReference type="EMBL" id="LR999452">
    <property type="protein sequence ID" value="CAE5962298.1"/>
    <property type="molecule type" value="Genomic_DNA"/>
</dbReference>